<sequence length="97" mass="10648">MASVGRPQLDSNMRYLDDITQNVPSAVGINHQDKFVRGHALRRATLAIIYELMDVVRNPGSCVSFDVLPQPSNCWVAPTSFLAVALLTSSNYGKLVE</sequence>
<keyword evidence="2" id="KW-1185">Reference proteome</keyword>
<proteinExistence type="predicted"/>
<dbReference type="AlphaFoldDB" id="A0A7W2I945"/>
<name>A0A7W2I945_9BURK</name>
<gene>
    <name evidence="1" type="ORF">H3H36_22555</name>
</gene>
<evidence type="ECO:0000313" key="1">
    <source>
        <dbReference type="EMBL" id="MBA5608135.1"/>
    </source>
</evidence>
<comment type="caution">
    <text evidence="1">The sequence shown here is derived from an EMBL/GenBank/DDBJ whole genome shotgun (WGS) entry which is preliminary data.</text>
</comment>
<dbReference type="EMBL" id="JACEZS010000025">
    <property type="protein sequence ID" value="MBA5608135.1"/>
    <property type="molecule type" value="Genomic_DNA"/>
</dbReference>
<reference evidence="1 2" key="1">
    <citation type="submission" date="2020-07" db="EMBL/GenBank/DDBJ databases">
        <title>Novel species isolated from subtropical streams in China.</title>
        <authorList>
            <person name="Lu H."/>
        </authorList>
    </citation>
    <scope>NUCLEOTIDE SEQUENCE [LARGE SCALE GENOMIC DNA]</scope>
    <source>
        <strain evidence="1 2">FT3S</strain>
    </source>
</reference>
<accession>A0A7W2I945</accession>
<dbReference type="Proteomes" id="UP000566711">
    <property type="component" value="Unassembled WGS sequence"/>
</dbReference>
<protein>
    <submittedName>
        <fullName evidence="1">Uncharacterized protein</fullName>
    </submittedName>
</protein>
<organism evidence="1 2">
    <name type="scientific">Rugamonas fusca</name>
    <dbReference type="NCBI Taxonomy" id="2758568"/>
    <lineage>
        <taxon>Bacteria</taxon>
        <taxon>Pseudomonadati</taxon>
        <taxon>Pseudomonadota</taxon>
        <taxon>Betaproteobacteria</taxon>
        <taxon>Burkholderiales</taxon>
        <taxon>Oxalobacteraceae</taxon>
        <taxon>Telluria group</taxon>
        <taxon>Rugamonas</taxon>
    </lineage>
</organism>
<evidence type="ECO:0000313" key="2">
    <source>
        <dbReference type="Proteomes" id="UP000566711"/>
    </source>
</evidence>